<organism evidence="1 2">
    <name type="scientific">Actinoplanes palleronii</name>
    <dbReference type="NCBI Taxonomy" id="113570"/>
    <lineage>
        <taxon>Bacteria</taxon>
        <taxon>Bacillati</taxon>
        <taxon>Actinomycetota</taxon>
        <taxon>Actinomycetes</taxon>
        <taxon>Micromonosporales</taxon>
        <taxon>Micromonosporaceae</taxon>
        <taxon>Actinoplanes</taxon>
    </lineage>
</organism>
<dbReference type="GO" id="GO:0016787">
    <property type="term" value="F:hydrolase activity"/>
    <property type="evidence" value="ECO:0007669"/>
    <property type="project" value="UniProtKB-KW"/>
</dbReference>
<dbReference type="SFLD" id="SFLDS00003">
    <property type="entry name" value="Haloacid_Dehalogenase"/>
    <property type="match status" value="1"/>
</dbReference>
<dbReference type="PANTHER" id="PTHR43481">
    <property type="entry name" value="FRUCTOSE-1-PHOSPHATE PHOSPHATASE"/>
    <property type="match status" value="1"/>
</dbReference>
<dbReference type="SFLD" id="SFLDG01129">
    <property type="entry name" value="C1.5:_HAD__Beta-PGM__Phosphata"/>
    <property type="match status" value="1"/>
</dbReference>
<keyword evidence="2" id="KW-1185">Reference proteome</keyword>
<dbReference type="InterPro" id="IPR036412">
    <property type="entry name" value="HAD-like_sf"/>
</dbReference>
<evidence type="ECO:0000313" key="2">
    <source>
        <dbReference type="Proteomes" id="UP000624709"/>
    </source>
</evidence>
<dbReference type="NCBIfam" id="TIGR01509">
    <property type="entry name" value="HAD-SF-IA-v3"/>
    <property type="match status" value="1"/>
</dbReference>
<comment type="caution">
    <text evidence="1">The sequence shown here is derived from an EMBL/GenBank/DDBJ whole genome shotgun (WGS) entry which is preliminary data.</text>
</comment>
<dbReference type="RefSeq" id="WP_203831173.1">
    <property type="nucleotide sequence ID" value="NZ_BAAATY010000004.1"/>
</dbReference>
<dbReference type="Pfam" id="PF00702">
    <property type="entry name" value="Hydrolase"/>
    <property type="match status" value="1"/>
</dbReference>
<dbReference type="InterPro" id="IPR023198">
    <property type="entry name" value="PGP-like_dom2"/>
</dbReference>
<proteinExistence type="predicted"/>
<gene>
    <name evidence="1" type="ORF">Apa02nite_097200</name>
</gene>
<sequence>MELSGIRAVLLDMDGTLVESHAAVERAWRVWSAEYGVDPDAVMIVAHGAPAGTTVRTFLPAASSGDVVNAAAARQLALQYDDLSDVTPATGAAELLGTLARRGLPWAVVTSADVRLAKARLGAAGITPPLLVTVEDVAAGKPAPDGYLQAAAALGVAPADCLVVEDAEVGVRAGRAAGALTVGLRGLPADLTVDDLAELARML</sequence>
<dbReference type="InterPro" id="IPR023214">
    <property type="entry name" value="HAD_sf"/>
</dbReference>
<dbReference type="InterPro" id="IPR006439">
    <property type="entry name" value="HAD-SF_hydro_IA"/>
</dbReference>
<name>A0ABQ4BSH6_9ACTN</name>
<dbReference type="PANTHER" id="PTHR43481:SF4">
    <property type="entry name" value="GLYCEROL-1-PHOSPHATE PHOSPHOHYDROLASE 1-RELATED"/>
    <property type="match status" value="1"/>
</dbReference>
<keyword evidence="1" id="KW-0378">Hydrolase</keyword>
<dbReference type="EMBL" id="BOMS01000181">
    <property type="protein sequence ID" value="GIE73612.1"/>
    <property type="molecule type" value="Genomic_DNA"/>
</dbReference>
<dbReference type="InterPro" id="IPR051806">
    <property type="entry name" value="HAD-like_SPP"/>
</dbReference>
<dbReference type="Proteomes" id="UP000624709">
    <property type="component" value="Unassembled WGS sequence"/>
</dbReference>
<accession>A0ABQ4BSH6</accession>
<dbReference type="SUPFAM" id="SSF56784">
    <property type="entry name" value="HAD-like"/>
    <property type="match status" value="1"/>
</dbReference>
<protein>
    <submittedName>
        <fullName evidence="1">Hydrolase</fullName>
    </submittedName>
</protein>
<dbReference type="Gene3D" id="1.10.150.240">
    <property type="entry name" value="Putative phosphatase, domain 2"/>
    <property type="match status" value="1"/>
</dbReference>
<dbReference type="Gene3D" id="3.40.50.1000">
    <property type="entry name" value="HAD superfamily/HAD-like"/>
    <property type="match status" value="1"/>
</dbReference>
<reference evidence="1 2" key="1">
    <citation type="submission" date="2021-01" db="EMBL/GenBank/DDBJ databases">
        <title>Whole genome shotgun sequence of Actinoplanes palleronii NBRC 14916.</title>
        <authorList>
            <person name="Komaki H."/>
            <person name="Tamura T."/>
        </authorList>
    </citation>
    <scope>NUCLEOTIDE SEQUENCE [LARGE SCALE GENOMIC DNA]</scope>
    <source>
        <strain evidence="1 2">NBRC 14916</strain>
    </source>
</reference>
<evidence type="ECO:0000313" key="1">
    <source>
        <dbReference type="EMBL" id="GIE73612.1"/>
    </source>
</evidence>